<reference evidence="3 4" key="1">
    <citation type="submission" date="2013-05" db="EMBL/GenBank/DDBJ databases">
        <title>Genome assembly of Chondromyces apiculatus DSM 436.</title>
        <authorList>
            <person name="Sharma G."/>
            <person name="Khatri I."/>
            <person name="Kaur C."/>
            <person name="Mayilraj S."/>
            <person name="Subramanian S."/>
        </authorList>
    </citation>
    <scope>NUCLEOTIDE SEQUENCE [LARGE SCALE GENOMIC DNA]</scope>
    <source>
        <strain evidence="3 4">DSM 436</strain>
    </source>
</reference>
<dbReference type="InterPro" id="IPR036291">
    <property type="entry name" value="NAD(P)-bd_dom_sf"/>
</dbReference>
<sequence>MQTEAMVLSRHGGPEVLERQTIELPEPGPREVRIRIHAVAMNHMDLWVRRGGPAFKLKYPHRLGCDIAGVVEALGPGARGATVGQRVMVSPGLSCGVCRACVAGRDNLCRSYRIFGENTQGGYTRHLNVPDQNLLPIGDTLSFPEAAAAPLVTLTAWQMVFHKAQVRPGQTVVVHAAGSGVSTILIQLCKLVGARVIATTSSPAKVEKARALGADEVIDTSKDAYVPEVKRLTGKAGADVIFDHLGGTFLEQAVVAAAWGGRIVTCGATAGFEAKLDMRQIFFRQVEILGSTMGSKGDLAEALPLLLSGRLRAPVDRVMPLWEARAAHEALEARQVFGKVVLSVE</sequence>
<organism evidence="3 4">
    <name type="scientific">Chondromyces apiculatus DSM 436</name>
    <dbReference type="NCBI Taxonomy" id="1192034"/>
    <lineage>
        <taxon>Bacteria</taxon>
        <taxon>Pseudomonadati</taxon>
        <taxon>Myxococcota</taxon>
        <taxon>Polyangia</taxon>
        <taxon>Polyangiales</taxon>
        <taxon>Polyangiaceae</taxon>
        <taxon>Chondromyces</taxon>
    </lineage>
</organism>
<dbReference type="Proteomes" id="UP000019678">
    <property type="component" value="Unassembled WGS sequence"/>
</dbReference>
<evidence type="ECO:0000313" key="4">
    <source>
        <dbReference type="Proteomes" id="UP000019678"/>
    </source>
</evidence>
<dbReference type="PANTHER" id="PTHR44154:SF1">
    <property type="entry name" value="QUINONE OXIDOREDUCTASE"/>
    <property type="match status" value="1"/>
</dbReference>
<dbReference type="PANTHER" id="PTHR44154">
    <property type="entry name" value="QUINONE OXIDOREDUCTASE"/>
    <property type="match status" value="1"/>
</dbReference>
<dbReference type="SUPFAM" id="SSF50129">
    <property type="entry name" value="GroES-like"/>
    <property type="match status" value="1"/>
</dbReference>
<dbReference type="OrthoDB" id="9787435at2"/>
<dbReference type="InterPro" id="IPR013149">
    <property type="entry name" value="ADH-like_C"/>
</dbReference>
<dbReference type="Gene3D" id="3.90.180.10">
    <property type="entry name" value="Medium-chain alcohol dehydrogenases, catalytic domain"/>
    <property type="match status" value="1"/>
</dbReference>
<dbReference type="eggNOG" id="COG0604">
    <property type="taxonomic scope" value="Bacteria"/>
</dbReference>
<evidence type="ECO:0000259" key="2">
    <source>
        <dbReference type="SMART" id="SM00829"/>
    </source>
</evidence>
<dbReference type="InterPro" id="IPR020843">
    <property type="entry name" value="ER"/>
</dbReference>
<dbReference type="STRING" id="1192034.CAP_6588"/>
<name>A0A017T0F6_9BACT</name>
<accession>A0A017T0F6</accession>
<dbReference type="AlphaFoldDB" id="A0A017T0F6"/>
<feature type="domain" description="Enoyl reductase (ER)" evidence="2">
    <location>
        <begin position="12"/>
        <end position="342"/>
    </location>
</feature>
<dbReference type="RefSeq" id="WP_044247104.1">
    <property type="nucleotide sequence ID" value="NZ_ASRX01000056.1"/>
</dbReference>
<dbReference type="Pfam" id="PF08240">
    <property type="entry name" value="ADH_N"/>
    <property type="match status" value="1"/>
</dbReference>
<dbReference type="Pfam" id="PF00107">
    <property type="entry name" value="ADH_zinc_N"/>
    <property type="match status" value="1"/>
</dbReference>
<dbReference type="Gene3D" id="3.40.50.720">
    <property type="entry name" value="NAD(P)-binding Rossmann-like Domain"/>
    <property type="match status" value="1"/>
</dbReference>
<dbReference type="InterPro" id="IPR051603">
    <property type="entry name" value="Zinc-ADH_QOR/CCCR"/>
</dbReference>
<evidence type="ECO:0000313" key="3">
    <source>
        <dbReference type="EMBL" id="EYF02698.1"/>
    </source>
</evidence>
<dbReference type="SUPFAM" id="SSF51735">
    <property type="entry name" value="NAD(P)-binding Rossmann-fold domains"/>
    <property type="match status" value="1"/>
</dbReference>
<keyword evidence="4" id="KW-1185">Reference proteome</keyword>
<comment type="caution">
    <text evidence="3">The sequence shown here is derived from an EMBL/GenBank/DDBJ whole genome shotgun (WGS) entry which is preliminary data.</text>
</comment>
<dbReference type="GO" id="GO:0016491">
    <property type="term" value="F:oxidoreductase activity"/>
    <property type="evidence" value="ECO:0007669"/>
    <property type="project" value="InterPro"/>
</dbReference>
<dbReference type="EMBL" id="ASRX01000056">
    <property type="protein sequence ID" value="EYF02698.1"/>
    <property type="molecule type" value="Genomic_DNA"/>
</dbReference>
<gene>
    <name evidence="3" type="ORF">CAP_6588</name>
</gene>
<dbReference type="InterPro" id="IPR013154">
    <property type="entry name" value="ADH-like_N"/>
</dbReference>
<proteinExistence type="predicted"/>
<keyword evidence="1" id="KW-0521">NADP</keyword>
<dbReference type="InterPro" id="IPR011032">
    <property type="entry name" value="GroES-like_sf"/>
</dbReference>
<dbReference type="SMART" id="SM00829">
    <property type="entry name" value="PKS_ER"/>
    <property type="match status" value="1"/>
</dbReference>
<protein>
    <submittedName>
        <fullName evidence="3">Alcohol dehydrogenase</fullName>
    </submittedName>
</protein>
<evidence type="ECO:0000256" key="1">
    <source>
        <dbReference type="ARBA" id="ARBA00022857"/>
    </source>
</evidence>